<dbReference type="AlphaFoldDB" id="A0A3Q2PN46"/>
<keyword evidence="2" id="KW-1015">Disulfide bond</keyword>
<dbReference type="Proteomes" id="UP000265000">
    <property type="component" value="Unplaced"/>
</dbReference>
<dbReference type="PROSITE" id="PS50041">
    <property type="entry name" value="C_TYPE_LECTIN_2"/>
    <property type="match status" value="1"/>
</dbReference>
<keyword evidence="3" id="KW-0175">Coiled coil</keyword>
<evidence type="ECO:0000256" key="3">
    <source>
        <dbReference type="SAM" id="Coils"/>
    </source>
</evidence>
<dbReference type="InterPro" id="IPR001304">
    <property type="entry name" value="C-type_lectin-like"/>
</dbReference>
<evidence type="ECO:0000256" key="2">
    <source>
        <dbReference type="ARBA" id="ARBA00023157"/>
    </source>
</evidence>
<dbReference type="InterPro" id="IPR016186">
    <property type="entry name" value="C-type_lectin-like/link_sf"/>
</dbReference>
<protein>
    <submittedName>
        <fullName evidence="6">Asialoglycoprotein receptor 1-like</fullName>
    </submittedName>
</protein>
<dbReference type="PANTHER" id="PTHR45710">
    <property type="entry name" value="C-TYPE LECTIN DOMAIN-CONTAINING PROTEIN 180"/>
    <property type="match status" value="1"/>
</dbReference>
<proteinExistence type="predicted"/>
<dbReference type="SUPFAM" id="SSF56436">
    <property type="entry name" value="C-type lectin-like"/>
    <property type="match status" value="1"/>
</dbReference>
<name>A0A3Q2PN46_FUNHE</name>
<dbReference type="GeneTree" id="ENSGT01030000234575"/>
<dbReference type="InterPro" id="IPR016187">
    <property type="entry name" value="CTDL_fold"/>
</dbReference>
<reference evidence="6" key="2">
    <citation type="submission" date="2025-09" db="UniProtKB">
        <authorList>
            <consortium name="Ensembl"/>
        </authorList>
    </citation>
    <scope>IDENTIFICATION</scope>
</reference>
<dbReference type="PANTHER" id="PTHR45710:SF26">
    <property type="entry name" value="RH26557P"/>
    <property type="match status" value="1"/>
</dbReference>
<keyword evidence="4" id="KW-1133">Transmembrane helix</keyword>
<organism evidence="6 7">
    <name type="scientific">Fundulus heteroclitus</name>
    <name type="common">Killifish</name>
    <name type="synonym">Mummichog</name>
    <dbReference type="NCBI Taxonomy" id="8078"/>
    <lineage>
        <taxon>Eukaryota</taxon>
        <taxon>Metazoa</taxon>
        <taxon>Chordata</taxon>
        <taxon>Craniata</taxon>
        <taxon>Vertebrata</taxon>
        <taxon>Euteleostomi</taxon>
        <taxon>Actinopterygii</taxon>
        <taxon>Neopterygii</taxon>
        <taxon>Teleostei</taxon>
        <taxon>Neoteleostei</taxon>
        <taxon>Acanthomorphata</taxon>
        <taxon>Ovalentaria</taxon>
        <taxon>Atherinomorphae</taxon>
        <taxon>Cyprinodontiformes</taxon>
        <taxon>Fundulidae</taxon>
        <taxon>Fundulus</taxon>
    </lineage>
</organism>
<evidence type="ECO:0000313" key="7">
    <source>
        <dbReference type="Proteomes" id="UP000265000"/>
    </source>
</evidence>
<feature type="coiled-coil region" evidence="3">
    <location>
        <begin position="77"/>
        <end position="111"/>
    </location>
</feature>
<evidence type="ECO:0000256" key="4">
    <source>
        <dbReference type="SAM" id="Phobius"/>
    </source>
</evidence>
<dbReference type="InterPro" id="IPR050828">
    <property type="entry name" value="C-type_lectin/matrix_domain"/>
</dbReference>
<dbReference type="GO" id="GO:0005886">
    <property type="term" value="C:plasma membrane"/>
    <property type="evidence" value="ECO:0007669"/>
    <property type="project" value="UniProtKB-SubCell"/>
</dbReference>
<dbReference type="Ensembl" id="ENSFHET00000022687.1">
    <property type="protein sequence ID" value="ENSFHEP00000014766.1"/>
    <property type="gene ID" value="ENSFHEG00000016355.1"/>
</dbReference>
<feature type="transmembrane region" description="Helical" evidence="4">
    <location>
        <begin position="47"/>
        <end position="70"/>
    </location>
</feature>
<dbReference type="SMART" id="SM00034">
    <property type="entry name" value="CLECT"/>
    <property type="match status" value="1"/>
</dbReference>
<dbReference type="PROSITE" id="PS00615">
    <property type="entry name" value="C_TYPE_LECTIN_1"/>
    <property type="match status" value="1"/>
</dbReference>
<dbReference type="Pfam" id="PF00059">
    <property type="entry name" value="Lectin_C"/>
    <property type="match status" value="1"/>
</dbReference>
<evidence type="ECO:0000256" key="1">
    <source>
        <dbReference type="ARBA" id="ARBA00004401"/>
    </source>
</evidence>
<sequence>MKYSLQIDTIINVKKAVIKSCIYFLFGLRSTVVLLPDKKEEGTIQWFQQLAWCFGTLFFSLLLVVIAVSFTVSESRIANLTAEKQNLTTQNQKLESEKRNLTERIHNLETRWNEQNISRAQWSIDAYCPNNNTNRTCQRCQDGWVSYQSSCYSVNNAQSTSRINWQEAQEDCRRSNSDLVVVLDESEKSFVSEYSWGSSGNQGYWIGLKAEDGKWKWVNGSELINKNWIQTNANDGQCVISVTQDGWKSVQCKEAQQWICEKKALSI</sequence>
<keyword evidence="4" id="KW-0472">Membrane</keyword>
<dbReference type="Gene3D" id="3.10.100.10">
    <property type="entry name" value="Mannose-Binding Protein A, subunit A"/>
    <property type="match status" value="1"/>
</dbReference>
<feature type="domain" description="C-type lectin" evidence="5">
    <location>
        <begin position="147"/>
        <end position="261"/>
    </location>
</feature>
<evidence type="ECO:0000259" key="5">
    <source>
        <dbReference type="PROSITE" id="PS50041"/>
    </source>
</evidence>
<keyword evidence="7" id="KW-1185">Reference proteome</keyword>
<feature type="transmembrane region" description="Helical" evidence="4">
    <location>
        <begin position="16"/>
        <end position="35"/>
    </location>
</feature>
<reference evidence="6" key="1">
    <citation type="submission" date="2025-08" db="UniProtKB">
        <authorList>
            <consortium name="Ensembl"/>
        </authorList>
    </citation>
    <scope>IDENTIFICATION</scope>
</reference>
<dbReference type="STRING" id="8078.ENSFHEP00000014766"/>
<evidence type="ECO:0000313" key="6">
    <source>
        <dbReference type="Ensembl" id="ENSFHEP00000014766.1"/>
    </source>
</evidence>
<keyword evidence="4" id="KW-0812">Transmembrane</keyword>
<comment type="subcellular location">
    <subcellularLocation>
        <location evidence="1">Cell membrane</location>
        <topology evidence="1">Single-pass type II membrane protein</topology>
    </subcellularLocation>
</comment>
<accession>A0A3Q2PN46</accession>
<dbReference type="InterPro" id="IPR018378">
    <property type="entry name" value="C-type_lectin_CS"/>
</dbReference>